<feature type="domain" description="Flagellar basal-body/hook protein C-terminal" evidence="9">
    <location>
        <begin position="216"/>
        <end position="260"/>
    </location>
</feature>
<keyword evidence="11" id="KW-0282">Flagellum</keyword>
<dbReference type="InterPro" id="IPR012834">
    <property type="entry name" value="FlgG_G_neg"/>
</dbReference>
<gene>
    <name evidence="11" type="ORF">A9D14_06820</name>
</gene>
<keyword evidence="11" id="KW-0969">Cilium</keyword>
<dbReference type="InterPro" id="IPR053967">
    <property type="entry name" value="LlgE_F_G-like_D1"/>
</dbReference>
<dbReference type="OrthoDB" id="9804559at2"/>
<keyword evidence="4 7" id="KW-0975">Bacterial flagellum</keyword>
<dbReference type="InterPro" id="IPR010930">
    <property type="entry name" value="Flg_bb/hook_C_dom"/>
</dbReference>
<dbReference type="Pfam" id="PF00460">
    <property type="entry name" value="Flg_bb_rod"/>
    <property type="match status" value="1"/>
</dbReference>
<evidence type="ECO:0000313" key="11">
    <source>
        <dbReference type="EMBL" id="ARU15951.1"/>
    </source>
</evidence>
<dbReference type="InterPro" id="IPR037925">
    <property type="entry name" value="FlgE/F/G-like"/>
</dbReference>
<dbReference type="Pfam" id="PF22692">
    <property type="entry name" value="LlgE_F_G_D1"/>
    <property type="match status" value="1"/>
</dbReference>
<name>A0A1Z1FAX8_9SPHN</name>
<evidence type="ECO:0000256" key="4">
    <source>
        <dbReference type="ARBA" id="ARBA00023143"/>
    </source>
</evidence>
<dbReference type="KEGG" id="cman:A9D14_06820"/>
<evidence type="ECO:0000256" key="1">
    <source>
        <dbReference type="ARBA" id="ARBA00004117"/>
    </source>
</evidence>
<dbReference type="PANTHER" id="PTHR30435:SF19">
    <property type="entry name" value="FLAGELLAR BASAL-BODY ROD PROTEIN FLGG"/>
    <property type="match status" value="1"/>
</dbReference>
<dbReference type="GO" id="GO:0071978">
    <property type="term" value="P:bacterial-type flagellum-dependent swarming motility"/>
    <property type="evidence" value="ECO:0007669"/>
    <property type="project" value="TreeGrafter"/>
</dbReference>
<dbReference type="SUPFAM" id="SSF117143">
    <property type="entry name" value="Flagellar hook protein flgE"/>
    <property type="match status" value="1"/>
</dbReference>
<dbReference type="Pfam" id="PF06429">
    <property type="entry name" value="Flg_bbr_C"/>
    <property type="match status" value="1"/>
</dbReference>
<dbReference type="NCBIfam" id="TIGR03506">
    <property type="entry name" value="FlgEFG_subfam"/>
    <property type="match status" value="2"/>
</dbReference>
<dbReference type="PANTHER" id="PTHR30435">
    <property type="entry name" value="FLAGELLAR PROTEIN"/>
    <property type="match status" value="1"/>
</dbReference>
<proteinExistence type="inferred from homology"/>
<protein>
    <recommendedName>
        <fullName evidence="3 6">Flagellar basal-body rod protein FlgG</fullName>
    </recommendedName>
    <alternativeName>
        <fullName evidence="5 7">Distal rod protein</fullName>
    </alternativeName>
</protein>
<dbReference type="Proteomes" id="UP000195807">
    <property type="component" value="Chromosome"/>
</dbReference>
<comment type="subcellular location">
    <subcellularLocation>
        <location evidence="1 7">Bacterial flagellum basal body</location>
    </subcellularLocation>
</comment>
<evidence type="ECO:0000313" key="12">
    <source>
        <dbReference type="Proteomes" id="UP000195807"/>
    </source>
</evidence>
<evidence type="ECO:0000259" key="8">
    <source>
        <dbReference type="Pfam" id="PF00460"/>
    </source>
</evidence>
<evidence type="ECO:0000256" key="3">
    <source>
        <dbReference type="ARBA" id="ARBA00017948"/>
    </source>
</evidence>
<sequence>MPSSALHVARTGLEAQDARMRVIANNLANVGTTGFKRDRANFATLAYQAARVAGQQSSNQTEYAEGLNLGTGVQIQSTSRIVTQGTLNNTGNALDLALDGDGYFQIEMPGGQMGYTRAGNFTRSADGLLVTSQGYAVQPQITIPEGITSLTISDDGTVSAMVAGDAEPVELGQMTIANFANPGGLRPIAGNYLEETAGSGPALLGVAGEEGRGHVQQGMLEGSNVNVVQELVDMIETQRAYEINSKMISSVDQMLQNANQTL</sequence>
<evidence type="ECO:0000256" key="6">
    <source>
        <dbReference type="NCBIfam" id="TIGR02488"/>
    </source>
</evidence>
<dbReference type="AlphaFoldDB" id="A0A1Z1FAX8"/>
<evidence type="ECO:0000259" key="10">
    <source>
        <dbReference type="Pfam" id="PF22692"/>
    </source>
</evidence>
<dbReference type="InterPro" id="IPR020013">
    <property type="entry name" value="Flagellar_FlgE/F/G"/>
</dbReference>
<evidence type="ECO:0000256" key="7">
    <source>
        <dbReference type="RuleBase" id="RU362116"/>
    </source>
</evidence>
<dbReference type="EMBL" id="CP019602">
    <property type="protein sequence ID" value="ARU15951.1"/>
    <property type="molecule type" value="Genomic_DNA"/>
</dbReference>
<organism evidence="11 12">
    <name type="scientific">Croceicoccus marinus</name>
    <dbReference type="NCBI Taxonomy" id="450378"/>
    <lineage>
        <taxon>Bacteria</taxon>
        <taxon>Pseudomonadati</taxon>
        <taxon>Pseudomonadota</taxon>
        <taxon>Alphaproteobacteria</taxon>
        <taxon>Sphingomonadales</taxon>
        <taxon>Erythrobacteraceae</taxon>
        <taxon>Croceicoccus</taxon>
    </lineage>
</organism>
<dbReference type="GO" id="GO:0009426">
    <property type="term" value="C:bacterial-type flagellum basal body, distal rod"/>
    <property type="evidence" value="ECO:0007669"/>
    <property type="project" value="UniProtKB-UniRule"/>
</dbReference>
<evidence type="ECO:0000259" key="9">
    <source>
        <dbReference type="Pfam" id="PF06429"/>
    </source>
</evidence>
<dbReference type="STRING" id="450378.GCA_001661675_01364"/>
<keyword evidence="11" id="KW-0966">Cell projection</keyword>
<feature type="domain" description="Flagellar hook protein FlgE/F/G-like D1" evidence="10">
    <location>
        <begin position="97"/>
        <end position="160"/>
    </location>
</feature>
<evidence type="ECO:0000256" key="2">
    <source>
        <dbReference type="ARBA" id="ARBA00009677"/>
    </source>
</evidence>
<evidence type="ECO:0000256" key="5">
    <source>
        <dbReference type="ARBA" id="ARBA00032912"/>
    </source>
</evidence>
<comment type="subunit">
    <text evidence="7">The basal body constitutes a major portion of the flagellar organelle and consists of four rings (L,P,S, and M) mounted on a central rod. The rod consists of about 26 subunits of FlgG in the distal portion, and FlgB, FlgC and FlgF are thought to build up the proximal portion of the rod with about 6 subunits each.</text>
</comment>
<comment type="similarity">
    <text evidence="2 7">Belongs to the flagella basal body rod proteins family.</text>
</comment>
<dbReference type="RefSeq" id="WP_066844373.1">
    <property type="nucleotide sequence ID" value="NZ_CP019602.1"/>
</dbReference>
<accession>A0A1Z1FAX8</accession>
<dbReference type="NCBIfam" id="TIGR02488">
    <property type="entry name" value="flgG_G_neg"/>
    <property type="match status" value="1"/>
</dbReference>
<reference evidence="11 12" key="1">
    <citation type="submission" date="2017-01" db="EMBL/GenBank/DDBJ databases">
        <title>Complete genome sequence of esterase-producing bacterium Croceicoccus marinus E4A9.</title>
        <authorList>
            <person name="Wu Y.-H."/>
            <person name="Cheng H."/>
            <person name="Xu L."/>
            <person name="Huo Y.-Y."/>
            <person name="Wang C.-S."/>
            <person name="Xu X.-W."/>
        </authorList>
    </citation>
    <scope>NUCLEOTIDE SEQUENCE [LARGE SCALE GENOMIC DNA]</scope>
    <source>
        <strain evidence="11 12">E4A9</strain>
    </source>
</reference>
<keyword evidence="12" id="KW-1185">Reference proteome</keyword>
<feature type="domain" description="Flagellar basal body rod protein N-terminal" evidence="8">
    <location>
        <begin position="6"/>
        <end position="36"/>
    </location>
</feature>
<dbReference type="InterPro" id="IPR001444">
    <property type="entry name" value="Flag_bb_rod_N"/>
</dbReference>